<dbReference type="Gene3D" id="1.20.120.520">
    <property type="entry name" value="nmb1532 protein domain like"/>
    <property type="match status" value="1"/>
</dbReference>
<dbReference type="Proteomes" id="UP000253094">
    <property type="component" value="Unassembled WGS sequence"/>
</dbReference>
<feature type="domain" description="Hemerythrin-like" evidence="2">
    <location>
        <begin position="60"/>
        <end position="191"/>
    </location>
</feature>
<accession>A0A367EQ13</accession>
<evidence type="ECO:0000256" key="1">
    <source>
        <dbReference type="SAM" id="MobiDB-lite"/>
    </source>
</evidence>
<dbReference type="PANTHER" id="PTHR39966:SF1">
    <property type="entry name" value="HEMERYTHRIN-LIKE DOMAIN-CONTAINING PROTEIN"/>
    <property type="match status" value="1"/>
</dbReference>
<organism evidence="3 4">
    <name type="scientific">Sphaerisporangium album</name>
    <dbReference type="NCBI Taxonomy" id="509200"/>
    <lineage>
        <taxon>Bacteria</taxon>
        <taxon>Bacillati</taxon>
        <taxon>Actinomycetota</taxon>
        <taxon>Actinomycetes</taxon>
        <taxon>Streptosporangiales</taxon>
        <taxon>Streptosporangiaceae</taxon>
        <taxon>Sphaerisporangium</taxon>
    </lineage>
</organism>
<protein>
    <submittedName>
        <fullName evidence="3">Hemerythrin domain-containing protein</fullName>
    </submittedName>
</protein>
<dbReference type="InterPro" id="IPR006311">
    <property type="entry name" value="TAT_signal"/>
</dbReference>
<comment type="caution">
    <text evidence="3">The sequence shown here is derived from an EMBL/GenBank/DDBJ whole genome shotgun (WGS) entry which is preliminary data.</text>
</comment>
<sequence length="260" mass="29486">MVEDHHSSAVSRRDLLSLSTVALAGAVPLAVHPGSDTPALAAASSSQVHGHGRKPGVTPPEDLMREHGVLKSILLVYREGIRRIQRGEQVPAQPLHAAARIIRDFIERYHEYLEERYVFPRLREAGRLRHTVSVLEVQHKRGREVTARILAATHHSRASAHQRHALVSDMAAFIRMYEPHEAREDTVVFPVFRKVTPAREFARLGEVFEAEEHRRFGQRGFTAVVHRVTDIEKALHIHDLSQFTPRRASPHHRHGRTSAR</sequence>
<dbReference type="AlphaFoldDB" id="A0A367EQ13"/>
<dbReference type="PROSITE" id="PS51318">
    <property type="entry name" value="TAT"/>
    <property type="match status" value="1"/>
</dbReference>
<evidence type="ECO:0000259" key="2">
    <source>
        <dbReference type="Pfam" id="PF01814"/>
    </source>
</evidence>
<dbReference type="EMBL" id="QOIL01000033">
    <property type="protein sequence ID" value="RCG20111.1"/>
    <property type="molecule type" value="Genomic_DNA"/>
</dbReference>
<gene>
    <name evidence="3" type="ORF">DQ384_37785</name>
</gene>
<dbReference type="OrthoDB" id="2083283at2"/>
<keyword evidence="4" id="KW-1185">Reference proteome</keyword>
<evidence type="ECO:0000313" key="3">
    <source>
        <dbReference type="EMBL" id="RCG20111.1"/>
    </source>
</evidence>
<dbReference type="GO" id="GO:0005886">
    <property type="term" value="C:plasma membrane"/>
    <property type="evidence" value="ECO:0007669"/>
    <property type="project" value="TreeGrafter"/>
</dbReference>
<dbReference type="CDD" id="cd12108">
    <property type="entry name" value="Hr-like"/>
    <property type="match status" value="1"/>
</dbReference>
<evidence type="ECO:0000313" key="4">
    <source>
        <dbReference type="Proteomes" id="UP000253094"/>
    </source>
</evidence>
<dbReference type="InterPro" id="IPR012312">
    <property type="entry name" value="Hemerythrin-like"/>
</dbReference>
<proteinExistence type="predicted"/>
<reference evidence="3 4" key="1">
    <citation type="submission" date="2018-06" db="EMBL/GenBank/DDBJ databases">
        <title>Sphaerisporangium craniellae sp. nov., isolated from a marine sponge in the South China Sea.</title>
        <authorList>
            <person name="Li L."/>
        </authorList>
    </citation>
    <scope>NUCLEOTIDE SEQUENCE [LARGE SCALE GENOMIC DNA]</scope>
    <source>
        <strain evidence="3 4">CCTCC AA 208026</strain>
    </source>
</reference>
<dbReference type="PANTHER" id="PTHR39966">
    <property type="entry name" value="BLL2471 PROTEIN-RELATED"/>
    <property type="match status" value="1"/>
</dbReference>
<name>A0A367EQ13_9ACTN</name>
<dbReference type="Pfam" id="PF01814">
    <property type="entry name" value="Hemerythrin"/>
    <property type="match status" value="1"/>
</dbReference>
<feature type="region of interest" description="Disordered" evidence="1">
    <location>
        <begin position="38"/>
        <end position="63"/>
    </location>
</feature>